<evidence type="ECO:0000259" key="2">
    <source>
        <dbReference type="Pfam" id="PF07287"/>
    </source>
</evidence>
<protein>
    <recommendedName>
        <fullName evidence="6">Caib baif family enzyme</fullName>
    </recommendedName>
</protein>
<sequence>MVSALTQQAPAATEDIQPLCHIVTPVGCLGYGLDADITEEELIRLSTSPAPTAIILDSGSTDSGPARLALGKLGSPRSSYVRDLKKLLRLVHRYHVPLIFSSAGGDGSDEHVDEMVDVVQELVEGDGGGNRKTKVVAVHASISKPVIKKRLAEGKVKGCSFPVPPLTEVDVEDAPRIVAQMGAEAFLDVMRAEPDFNVIVGGRAYDPSPYVAYAAYHALGASTSRAPLHSLESGILGGFFHMGKIIECGAQCATPKTSPARSTIYADGSFDIIPLDPNAKCIPRSVAAHTMYEKSRPDLLLGPGGTLDLTKSTYEQLSDGRTVRARGSLFHSQLVGGSPYTVKLEAGRIRGYRTLAMGAFRDPVLTGQIDSFLSRVRDYVTYQHREYSEWWELDLHKFGAYNNGAPGEVWIVCEAIAQTQQLATSVASTARVACVHGPYPGQKATSGNFAFGMGGLSEIEMGPQPEFCVYHVMDLEAGEEGAIEKPEHGATPGRLFTYRKVTFGSQGLDDFTNLNGFAPDAESSNQNGTSKPKPKYSVTAGYVSVEDFQLPAQIRTLGDITPVLRSKNAGPYEITLDVMFPSEVVYRTVKDSGLLNADLIASLYSLKVEDVIYSGFFDQAIAFKATIPRMRNGKYAISGSFGEEDVHGSQMYLPLMNLELSAQLIEKLQATRAL</sequence>
<dbReference type="AlphaFoldDB" id="A0A6A5YK94"/>
<evidence type="ECO:0000259" key="3">
    <source>
        <dbReference type="Pfam" id="PF14330"/>
    </source>
</evidence>
<evidence type="ECO:0000313" key="4">
    <source>
        <dbReference type="EMBL" id="KAF2107393.1"/>
    </source>
</evidence>
<evidence type="ECO:0008006" key="6">
    <source>
        <dbReference type="Google" id="ProtNLM"/>
    </source>
</evidence>
<reference evidence="4" key="1">
    <citation type="journal article" date="2020" name="Stud. Mycol.">
        <title>101 Dothideomycetes genomes: a test case for predicting lifestyles and emergence of pathogens.</title>
        <authorList>
            <person name="Haridas S."/>
            <person name="Albert R."/>
            <person name="Binder M."/>
            <person name="Bloem J."/>
            <person name="Labutti K."/>
            <person name="Salamov A."/>
            <person name="Andreopoulos B."/>
            <person name="Baker S."/>
            <person name="Barry K."/>
            <person name="Bills G."/>
            <person name="Bluhm B."/>
            <person name="Cannon C."/>
            <person name="Castanera R."/>
            <person name="Culley D."/>
            <person name="Daum C."/>
            <person name="Ezra D."/>
            <person name="Gonzalez J."/>
            <person name="Henrissat B."/>
            <person name="Kuo A."/>
            <person name="Liang C."/>
            <person name="Lipzen A."/>
            <person name="Lutzoni F."/>
            <person name="Magnuson J."/>
            <person name="Mondo S."/>
            <person name="Nolan M."/>
            <person name="Ohm R."/>
            <person name="Pangilinan J."/>
            <person name="Park H.-J."/>
            <person name="Ramirez L."/>
            <person name="Alfaro M."/>
            <person name="Sun H."/>
            <person name="Tritt A."/>
            <person name="Yoshinaga Y."/>
            <person name="Zwiers L.-H."/>
            <person name="Turgeon B."/>
            <person name="Goodwin S."/>
            <person name="Spatafora J."/>
            <person name="Crous P."/>
            <person name="Grigoriev I."/>
        </authorList>
    </citation>
    <scope>NUCLEOTIDE SEQUENCE</scope>
    <source>
        <strain evidence="4">CBS 627.86</strain>
    </source>
</reference>
<evidence type="ECO:0000256" key="1">
    <source>
        <dbReference type="SAM" id="MobiDB-lite"/>
    </source>
</evidence>
<evidence type="ECO:0000313" key="5">
    <source>
        <dbReference type="Proteomes" id="UP000799770"/>
    </source>
</evidence>
<dbReference type="InterPro" id="IPR010839">
    <property type="entry name" value="AtuA_N"/>
</dbReference>
<keyword evidence="5" id="KW-1185">Reference proteome</keyword>
<feature type="region of interest" description="Disordered" evidence="1">
    <location>
        <begin position="514"/>
        <end position="534"/>
    </location>
</feature>
<dbReference type="Pfam" id="PF14330">
    <property type="entry name" value="DUF4387"/>
    <property type="match status" value="1"/>
</dbReference>
<feature type="domain" description="Acyclic terpene utilisation N-terminal" evidence="2">
    <location>
        <begin position="80"/>
        <end position="436"/>
    </location>
</feature>
<dbReference type="EMBL" id="ML977354">
    <property type="protein sequence ID" value="KAF2107393.1"/>
    <property type="molecule type" value="Genomic_DNA"/>
</dbReference>
<dbReference type="Pfam" id="PF07287">
    <property type="entry name" value="AtuA"/>
    <property type="match status" value="1"/>
</dbReference>
<gene>
    <name evidence="4" type="ORF">BDV96DRAFT_653739</name>
</gene>
<feature type="domain" description="DUF4387" evidence="3">
    <location>
        <begin position="557"/>
        <end position="659"/>
    </location>
</feature>
<dbReference type="OrthoDB" id="5863171at2759"/>
<dbReference type="Proteomes" id="UP000799770">
    <property type="component" value="Unassembled WGS sequence"/>
</dbReference>
<proteinExistence type="predicted"/>
<name>A0A6A5YK94_9PLEO</name>
<accession>A0A6A5YK94</accession>
<organism evidence="4 5">
    <name type="scientific">Lophiotrema nucula</name>
    <dbReference type="NCBI Taxonomy" id="690887"/>
    <lineage>
        <taxon>Eukaryota</taxon>
        <taxon>Fungi</taxon>
        <taxon>Dikarya</taxon>
        <taxon>Ascomycota</taxon>
        <taxon>Pezizomycotina</taxon>
        <taxon>Dothideomycetes</taxon>
        <taxon>Pleosporomycetidae</taxon>
        <taxon>Pleosporales</taxon>
        <taxon>Lophiotremataceae</taxon>
        <taxon>Lophiotrema</taxon>
    </lineage>
</organism>
<dbReference type="InterPro" id="IPR025496">
    <property type="entry name" value="DUF4387"/>
</dbReference>